<dbReference type="Proteomes" id="UP000054383">
    <property type="component" value="Unassembled WGS sequence"/>
</dbReference>
<evidence type="ECO:0000256" key="1">
    <source>
        <dbReference type="SAM" id="MobiDB-lite"/>
    </source>
</evidence>
<dbReference type="OrthoDB" id="4225869at2759"/>
<proteinExistence type="predicted"/>
<sequence>MSSLGEAAAAWRDCTTPKEFCEKFQLQPDIESFMNAMQQPFEPLSSTLLEHMTSYFAIVKTFTEVKDLPLDLEYLKKTSNPNHQDTLIKILVSCLQETGQLFPTSSRAGVLVNVLKKHMPRRKSLADRDFENAQKKVERLREVFHTQEKGKANVSEALWEKIYSYYSQYSPSVYFSPYTSIVGPSGIGKSFSIQSIARKGLAYVVYASLSPPQASSYPGPSYLTGYLTSNETSYSPDDRARMTTQYETFIAASIRQVQLCCQHGISPSDYFTMQVYDDAKHREIHRALLAALQSLLRRAEITSGVKRVKLGSNRKRDFKSDEHRDSFDHGQYIDDEMAEYEKEIEPIFKEYAQGLKYGGIPHAAKGKPYVLFCLDEARALLNPSDLAFLSFRRAARHQQIQAQLRGMQEKESFFFVLLDTCAKFNVFVPPRGLDPSAKLTHDPPEQFTPIWEISSYDSLAIGPHTIKNLSIIKIDHEWTKRLFTFGRPNWAIQLQIGGIQGLIDHAMMKVYGGSNKKELSEEALTSLLSFRLQFYIVSHHLGESLVSGYLRMIYDMSDYRRKLRTIQPSEPILSWVACKEMATRPGCRLDVLKNFHKQCSSGSIDAGDIGEMAAALILMFAFDKKQSLDLATPKPQTVLEFVRTLFGDSNTANLSSEPTGEHVTQLMTNGFVFFNHFTRLEGPVNLTVLRQAWGRGTALFSYPGTAYFDIIIPIAILQNNNMSFIVIQVKNRQGDRLTGGLKEEADFTISRAAQALPKTSAYMGILMALRTDQKPQVNIVAEPSNSDRKKRTSSNDNKKRVKVVAVGLDHNIYPGMASKSDESKEIFILRQFSIRTGSGGKGQFNGGDGSVRHLEFIVPLSVSMLSERRVTHPYGMAGGEAGQPGLKLYIKKEVDGSERTINIRGKMELDVKPGERIIIHTPGGGT</sequence>
<keyword evidence="4" id="KW-1185">Reference proteome</keyword>
<name>A0A0U1M2X2_TALIS</name>
<dbReference type="EMBL" id="CVMT01000007">
    <property type="protein sequence ID" value="CRG89919.1"/>
    <property type="molecule type" value="Genomic_DNA"/>
</dbReference>
<dbReference type="PANTHER" id="PTHR33266">
    <property type="entry name" value="CHROMOSOME 15, WHOLE GENOME SHOTGUN SEQUENCE"/>
    <property type="match status" value="1"/>
</dbReference>
<dbReference type="STRING" id="28573.A0A0U1M2X2"/>
<dbReference type="GO" id="GO:0003824">
    <property type="term" value="F:catalytic activity"/>
    <property type="evidence" value="ECO:0007669"/>
    <property type="project" value="InterPro"/>
</dbReference>
<reference evidence="3 4" key="1">
    <citation type="submission" date="2015-04" db="EMBL/GenBank/DDBJ databases">
        <authorList>
            <person name="Syromyatnikov M.Y."/>
            <person name="Popov V.N."/>
        </authorList>
    </citation>
    <scope>NUCLEOTIDE SEQUENCE [LARGE SCALE GENOMIC DNA]</scope>
    <source>
        <strain evidence="3">WF-38-12</strain>
    </source>
</reference>
<organism evidence="3 4">
    <name type="scientific">Talaromyces islandicus</name>
    <name type="common">Penicillium islandicum</name>
    <dbReference type="NCBI Taxonomy" id="28573"/>
    <lineage>
        <taxon>Eukaryota</taxon>
        <taxon>Fungi</taxon>
        <taxon>Dikarya</taxon>
        <taxon>Ascomycota</taxon>
        <taxon>Pezizomycotina</taxon>
        <taxon>Eurotiomycetes</taxon>
        <taxon>Eurotiomycetidae</taxon>
        <taxon>Eurotiales</taxon>
        <taxon>Trichocomaceae</taxon>
        <taxon>Talaromyces</taxon>
        <taxon>Talaromyces sect. Islandici</taxon>
    </lineage>
</organism>
<evidence type="ECO:0000313" key="4">
    <source>
        <dbReference type="Proteomes" id="UP000054383"/>
    </source>
</evidence>
<feature type="region of interest" description="Disordered" evidence="1">
    <location>
        <begin position="777"/>
        <end position="799"/>
    </location>
</feature>
<protein>
    <submittedName>
        <fullName evidence="3">5-oxoprolinase (ATP-hydrolysing)</fullName>
    </submittedName>
</protein>
<evidence type="ECO:0000313" key="3">
    <source>
        <dbReference type="EMBL" id="CRG89919.1"/>
    </source>
</evidence>
<gene>
    <name evidence="3" type="ORF">PISL3812_06958</name>
</gene>
<dbReference type="OMA" id="CKEMATR"/>
<dbReference type="PANTHER" id="PTHR33266:SF1">
    <property type="entry name" value="F-BOX DOMAIN-CONTAINING PROTEIN"/>
    <property type="match status" value="1"/>
</dbReference>
<evidence type="ECO:0000259" key="2">
    <source>
        <dbReference type="Pfam" id="PF02538"/>
    </source>
</evidence>
<accession>A0A0U1M2X2</accession>
<feature type="domain" description="Hydantoinase B/oxoprolinase" evidence="2">
    <location>
        <begin position="825"/>
        <end position="925"/>
    </location>
</feature>
<dbReference type="Pfam" id="PF02538">
    <property type="entry name" value="Hydantoinase_B"/>
    <property type="match status" value="1"/>
</dbReference>
<dbReference type="InterPro" id="IPR003692">
    <property type="entry name" value="Hydantoinase_B"/>
</dbReference>
<dbReference type="AlphaFoldDB" id="A0A0U1M2X2"/>